<keyword evidence="2" id="KW-1185">Reference proteome</keyword>
<gene>
    <name evidence="1" type="ORF">SAMN05421780_101115</name>
</gene>
<accession>A0A1I1DBZ6</accession>
<dbReference type="AlphaFoldDB" id="A0A1I1DBZ6"/>
<proteinExistence type="predicted"/>
<reference evidence="1 2" key="1">
    <citation type="submission" date="2016-10" db="EMBL/GenBank/DDBJ databases">
        <authorList>
            <person name="de Groot N.N."/>
        </authorList>
    </citation>
    <scope>NUCLEOTIDE SEQUENCE [LARGE SCALE GENOMIC DNA]</scope>
    <source>
        <strain evidence="1 2">DSM 6793</strain>
    </source>
</reference>
<sequence>MLLSTQKLIKYLKISDKKDISVIQFYINVALLSGNKSDSDALLKIFLSDPTEYSYSVFFDLFFKFGDKKYAEEIYSISVKDGILQENMPCEILELFGRFQFEPTKNLLIKYALNIDIETDHYLSLSAIQGLLYFDCTDYHDIIKEKIEACYDKNIFSEFVPTLVCKLRDKKPVLERLYETGCKYASTDCNAGIVLGFSLCGDEGKKYFLSLLFDKHWEMYSTGTGNTKFAYKGLLNLKISILELFRIITTFEDIEQLSYGVNLILSFIECKADDYTDELSESFLDIYTQLFLHNNTEINILKLARKVASSDRTYHVKKIIELKIMESFTKNNYLCAI</sequence>
<evidence type="ECO:0000313" key="1">
    <source>
        <dbReference type="EMBL" id="SFB72485.1"/>
    </source>
</evidence>
<protein>
    <recommendedName>
        <fullName evidence="3">HEAT repeat-containing protein</fullName>
    </recommendedName>
</protein>
<evidence type="ECO:0000313" key="2">
    <source>
        <dbReference type="Proteomes" id="UP000199514"/>
    </source>
</evidence>
<name>A0A1I1DBZ6_9BACT</name>
<dbReference type="EMBL" id="FOLE01000001">
    <property type="protein sequence ID" value="SFB72485.1"/>
    <property type="molecule type" value="Genomic_DNA"/>
</dbReference>
<evidence type="ECO:0008006" key="3">
    <source>
        <dbReference type="Google" id="ProtNLM"/>
    </source>
</evidence>
<dbReference type="RefSeq" id="WP_091505711.1">
    <property type="nucleotide sequence ID" value="NZ_FOLE01000001.1"/>
</dbReference>
<organism evidence="1 2">
    <name type="scientific">Flexibacter flexilis DSM 6793</name>
    <dbReference type="NCBI Taxonomy" id="927664"/>
    <lineage>
        <taxon>Bacteria</taxon>
        <taxon>Pseudomonadati</taxon>
        <taxon>Bacteroidota</taxon>
        <taxon>Cytophagia</taxon>
        <taxon>Cytophagales</taxon>
        <taxon>Flexibacteraceae</taxon>
        <taxon>Flexibacter</taxon>
    </lineage>
</organism>
<dbReference type="STRING" id="927664.SAMN05421780_101115"/>
<dbReference type="OrthoDB" id="4020068at2"/>
<dbReference type="Proteomes" id="UP000199514">
    <property type="component" value="Unassembled WGS sequence"/>
</dbReference>